<evidence type="ECO:0000313" key="2">
    <source>
        <dbReference type="EMBL" id="KAK9902006.1"/>
    </source>
</evidence>
<feature type="compositionally biased region" description="Low complexity" evidence="1">
    <location>
        <begin position="140"/>
        <end position="150"/>
    </location>
</feature>
<feature type="region of interest" description="Disordered" evidence="1">
    <location>
        <begin position="292"/>
        <end position="412"/>
    </location>
</feature>
<protein>
    <submittedName>
        <fullName evidence="2">Uncharacterized protein</fullName>
    </submittedName>
</protein>
<evidence type="ECO:0000313" key="3">
    <source>
        <dbReference type="Proteomes" id="UP001491310"/>
    </source>
</evidence>
<feature type="compositionally biased region" description="Basic and acidic residues" evidence="1">
    <location>
        <begin position="292"/>
        <end position="303"/>
    </location>
</feature>
<dbReference type="Proteomes" id="UP001491310">
    <property type="component" value="Unassembled WGS sequence"/>
</dbReference>
<feature type="compositionally biased region" description="Polar residues" evidence="1">
    <location>
        <begin position="104"/>
        <end position="115"/>
    </location>
</feature>
<feature type="region of interest" description="Disordered" evidence="1">
    <location>
        <begin position="716"/>
        <end position="737"/>
    </location>
</feature>
<feature type="compositionally biased region" description="Pro residues" evidence="1">
    <location>
        <begin position="87"/>
        <end position="98"/>
    </location>
</feature>
<organism evidence="2 3">
    <name type="scientific">Coccomyxa subellipsoidea</name>
    <dbReference type="NCBI Taxonomy" id="248742"/>
    <lineage>
        <taxon>Eukaryota</taxon>
        <taxon>Viridiplantae</taxon>
        <taxon>Chlorophyta</taxon>
        <taxon>core chlorophytes</taxon>
        <taxon>Trebouxiophyceae</taxon>
        <taxon>Trebouxiophyceae incertae sedis</taxon>
        <taxon>Coccomyxaceae</taxon>
        <taxon>Coccomyxa</taxon>
    </lineage>
</organism>
<feature type="region of interest" description="Disordered" evidence="1">
    <location>
        <begin position="20"/>
        <end position="151"/>
    </location>
</feature>
<accession>A0ABR2YBV4</accession>
<keyword evidence="3" id="KW-1185">Reference proteome</keyword>
<feature type="compositionally biased region" description="Polar residues" evidence="1">
    <location>
        <begin position="324"/>
        <end position="336"/>
    </location>
</feature>
<dbReference type="EMBL" id="JALJOT010000016">
    <property type="protein sequence ID" value="KAK9902006.1"/>
    <property type="molecule type" value="Genomic_DNA"/>
</dbReference>
<name>A0ABR2YBV4_9CHLO</name>
<feature type="compositionally biased region" description="Low complexity" evidence="1">
    <location>
        <begin position="22"/>
        <end position="31"/>
    </location>
</feature>
<feature type="compositionally biased region" description="Low complexity" evidence="1">
    <location>
        <begin position="344"/>
        <end position="366"/>
    </location>
</feature>
<reference evidence="2 3" key="1">
    <citation type="journal article" date="2024" name="Nat. Commun.">
        <title>Phylogenomics reveals the evolutionary origins of lichenization in chlorophyte algae.</title>
        <authorList>
            <person name="Puginier C."/>
            <person name="Libourel C."/>
            <person name="Otte J."/>
            <person name="Skaloud P."/>
            <person name="Haon M."/>
            <person name="Grisel S."/>
            <person name="Petersen M."/>
            <person name="Berrin J.G."/>
            <person name="Delaux P.M."/>
            <person name="Dal Grande F."/>
            <person name="Keller J."/>
        </authorList>
    </citation>
    <scope>NUCLEOTIDE SEQUENCE [LARGE SCALE GENOMIC DNA]</scope>
    <source>
        <strain evidence="2 3">SAG 216-7</strain>
    </source>
</reference>
<evidence type="ECO:0000256" key="1">
    <source>
        <dbReference type="SAM" id="MobiDB-lite"/>
    </source>
</evidence>
<feature type="region of interest" description="Disordered" evidence="1">
    <location>
        <begin position="204"/>
        <end position="227"/>
    </location>
</feature>
<comment type="caution">
    <text evidence="2">The sequence shown here is derived from an EMBL/GenBank/DDBJ whole genome shotgun (WGS) entry which is preliminary data.</text>
</comment>
<gene>
    <name evidence="2" type="ORF">WJX75_000979</name>
</gene>
<proteinExistence type="predicted"/>
<sequence>MDDDDDFDLFGAIDGIVEQYKQNKGNNKQNGSPQNAGGVQQNPGASAPNATWQQPNYGSQPPPGFVEQSHHAAYPPSFGQQQGPAWQQPPRPGNPARPEPTKQGAWQQNGYTSAPRNVFGNAMPAAQPLPLNMHSPVRGAAPAPTSTPPTNSLLAAQLAGPEALPELNLGVTLERLQREKDELQRRLNDNEGQNALLRSRVERAERERREMQTRVSQTSQGGLAAATSADLQRQLDIARQQLAFKEQEAAEVLRRNQDWDERLKAADAKAAALAAEAKRLEQQRAQLEAELAEAHRDRRERAADASTSGNEPLRSPGAARRSLSPRNWQQQQQPPSASGRKSDAAVVAGAAGSAAAAGGRSTASAGMKRRLSGATAAAPNPGSQIGERSGIARSSQPPSGVAAENVPAEPAHECARWHPAAAPPGDGSLWQRLSAACGASLAALLEERGQREATGGISKSSGPCGQLGGVAQQARQLAWGVDSSGPALLCALCSSLAASALKGSGQGNEGDVRWHCAMLDVLSALLRLCGSCRAIAVASLAAAGHAPAAQPTQASGVGLRVQLHGQGRSAGVPDLVAAYLNPPEALGIEAMRLTDAASVPEDVAFHLSHLRGLRLGEPEKVGRGVLNLLLSLLLSWKETGAGFACALRSVAVLVGCAPAADRGAMSPVLTSGVLEKAACHQAAFLQILHLLLECTAICDLLEARLAAQAASGEGDSVAQPAGATASDGVPAPAGDGTAGETSWSGCWTIFRALNVFLTALPHTTAAASDPNTTSPRDCPYKVPRRALLVLALCMEAGRFGLLLPLLSEEAGSPSLVQRLVILVDEATQNPEGGSLRALAAPKQATTASEALRWQQALRLAQEALTLLRGLSVQELLQELVLEEHLAMPASTRLCHTVVGRVVQLRPLPAGLLRAAPPLPLAPWAHAVGASSVTRSVCVSAEASTGTPGCLPVATVEDVVHLAKGLLRRVQERLPVLMQP</sequence>
<feature type="compositionally biased region" description="Polar residues" evidence="1">
    <location>
        <begin position="32"/>
        <end position="59"/>
    </location>
</feature>